<feature type="transmembrane region" description="Helical" evidence="3">
    <location>
        <begin position="57"/>
        <end position="76"/>
    </location>
</feature>
<sequence length="189" mass="21015">MKKWRAIDITMVALFVALMTIGANVTNFLIIAGVPITLQTFFAIMAGLLLGKRLGMIAMISYMLIGLAGFPIFSGLSGGLRILISPTFGFILSYILLAYTVGAIRERNSSLPAFIFSSYVGLAINYVIGTNWMYFSYKLWAQAPESFSYEIVWGWMMLPLVKDLIFTAFAGVLANRLNNSYFKKSSLRI</sequence>
<dbReference type="GeneID" id="87617546"/>
<keyword evidence="2 3" id="KW-0472">Membrane</keyword>
<dbReference type="InterPro" id="IPR003784">
    <property type="entry name" value="BioY"/>
</dbReference>
<dbReference type="RefSeq" id="WP_127742114.1">
    <property type="nucleotide sequence ID" value="NZ_CAJCKN010000123.1"/>
</dbReference>
<name>A0A3S2X5C2_9BACI</name>
<dbReference type="Gene3D" id="1.10.1760.20">
    <property type="match status" value="1"/>
</dbReference>
<dbReference type="EMBL" id="RZTZ01000019">
    <property type="protein sequence ID" value="RVT57119.1"/>
    <property type="molecule type" value="Genomic_DNA"/>
</dbReference>
<proteinExistence type="inferred from homology"/>
<organism evidence="4 5">
    <name type="scientific">Niallia taxi</name>
    <dbReference type="NCBI Taxonomy" id="2499688"/>
    <lineage>
        <taxon>Bacteria</taxon>
        <taxon>Bacillati</taxon>
        <taxon>Bacillota</taxon>
        <taxon>Bacilli</taxon>
        <taxon>Bacillales</taxon>
        <taxon>Bacillaceae</taxon>
        <taxon>Niallia</taxon>
    </lineage>
</organism>
<dbReference type="Pfam" id="PF02632">
    <property type="entry name" value="BioY"/>
    <property type="match status" value="1"/>
</dbReference>
<dbReference type="PANTHER" id="PTHR34295">
    <property type="entry name" value="BIOTIN TRANSPORTER BIOY"/>
    <property type="match status" value="1"/>
</dbReference>
<feature type="transmembrane region" description="Helical" evidence="3">
    <location>
        <begin position="155"/>
        <end position="174"/>
    </location>
</feature>
<comment type="similarity">
    <text evidence="1 2">Belongs to the BioY family.</text>
</comment>
<feature type="transmembrane region" description="Helical" evidence="3">
    <location>
        <begin position="113"/>
        <end position="135"/>
    </location>
</feature>
<keyword evidence="5" id="KW-1185">Reference proteome</keyword>
<comment type="caution">
    <text evidence="4">The sequence shown here is derived from an EMBL/GenBank/DDBJ whole genome shotgun (WGS) entry which is preliminary data.</text>
</comment>
<reference evidence="4 5" key="1">
    <citation type="submission" date="2019-01" db="EMBL/GenBank/DDBJ databases">
        <title>Bacillus sp. M5HDSG1-1, whole genome shotgun sequence.</title>
        <authorList>
            <person name="Tuo L."/>
        </authorList>
    </citation>
    <scope>NUCLEOTIDE SEQUENCE [LARGE SCALE GENOMIC DNA]</scope>
    <source>
        <strain evidence="4 5">M5HDSG1-1</strain>
    </source>
</reference>
<keyword evidence="3" id="KW-1133">Transmembrane helix</keyword>
<dbReference type="AlphaFoldDB" id="A0A3S2X5C2"/>
<evidence type="ECO:0000256" key="2">
    <source>
        <dbReference type="PIRNR" id="PIRNR016661"/>
    </source>
</evidence>
<keyword evidence="3" id="KW-0812">Transmembrane</keyword>
<accession>A0A3S2X5C2</accession>
<comment type="subcellular location">
    <subcellularLocation>
        <location evidence="2">Cell membrane</location>
        <topology evidence="2">Multi-pass membrane protein</topology>
    </subcellularLocation>
</comment>
<feature type="transmembrane region" description="Helical" evidence="3">
    <location>
        <begin position="82"/>
        <end position="101"/>
    </location>
</feature>
<dbReference type="PANTHER" id="PTHR34295:SF1">
    <property type="entry name" value="BIOTIN TRANSPORTER BIOY"/>
    <property type="match status" value="1"/>
</dbReference>
<evidence type="ECO:0000313" key="5">
    <source>
        <dbReference type="Proteomes" id="UP000288024"/>
    </source>
</evidence>
<evidence type="ECO:0000256" key="1">
    <source>
        <dbReference type="ARBA" id="ARBA00010692"/>
    </source>
</evidence>
<feature type="transmembrane region" description="Helical" evidence="3">
    <location>
        <begin position="29"/>
        <end position="50"/>
    </location>
</feature>
<keyword evidence="2" id="KW-1003">Cell membrane</keyword>
<keyword evidence="2" id="KW-0813">Transport</keyword>
<dbReference type="Proteomes" id="UP000288024">
    <property type="component" value="Unassembled WGS sequence"/>
</dbReference>
<protein>
    <recommendedName>
        <fullName evidence="2">Biotin transporter</fullName>
    </recommendedName>
</protein>
<dbReference type="GO" id="GO:0015225">
    <property type="term" value="F:biotin transmembrane transporter activity"/>
    <property type="evidence" value="ECO:0007669"/>
    <property type="project" value="UniProtKB-UniRule"/>
</dbReference>
<evidence type="ECO:0000313" key="4">
    <source>
        <dbReference type="EMBL" id="RVT57119.1"/>
    </source>
</evidence>
<feature type="transmembrane region" description="Helical" evidence="3">
    <location>
        <begin position="7"/>
        <end position="23"/>
    </location>
</feature>
<evidence type="ECO:0000256" key="3">
    <source>
        <dbReference type="SAM" id="Phobius"/>
    </source>
</evidence>
<gene>
    <name evidence="4" type="ORF">EM808_25325</name>
</gene>
<dbReference type="GO" id="GO:0005886">
    <property type="term" value="C:plasma membrane"/>
    <property type="evidence" value="ECO:0007669"/>
    <property type="project" value="UniProtKB-SubCell"/>
</dbReference>
<dbReference type="PIRSF" id="PIRSF016661">
    <property type="entry name" value="BioY"/>
    <property type="match status" value="1"/>
</dbReference>